<keyword evidence="3" id="KW-0472">Membrane</keyword>
<dbReference type="SUPFAM" id="SSF50370">
    <property type="entry name" value="Ricin B-like lectins"/>
    <property type="match status" value="1"/>
</dbReference>
<dbReference type="InterPro" id="IPR000772">
    <property type="entry name" value="Ricin_B_lectin"/>
</dbReference>
<dbReference type="Pfam" id="PF00652">
    <property type="entry name" value="Ricin_B_lectin"/>
    <property type="match status" value="1"/>
</dbReference>
<dbReference type="OrthoDB" id="429263at2759"/>
<keyword evidence="3" id="KW-0812">Transmembrane</keyword>
<keyword evidence="1" id="KW-0430">Lectin</keyword>
<dbReference type="InterPro" id="IPR029044">
    <property type="entry name" value="Nucleotide-diphossugar_trans"/>
</dbReference>
<dbReference type="EnsemblMetazoa" id="XM_030999119">
    <property type="protein sequence ID" value="XP_030854979"/>
    <property type="gene ID" value="LOC100889099"/>
</dbReference>
<feature type="transmembrane region" description="Helical" evidence="3">
    <location>
        <begin position="31"/>
        <end position="55"/>
    </location>
</feature>
<accession>A0A7M7T5A9</accession>
<dbReference type="PANTHER" id="PTHR11675:SF119">
    <property type="entry name" value="POLYPEPTIDE N-ACETYLGALACTOSAMINYLTRANSFERASE 2"/>
    <property type="match status" value="1"/>
</dbReference>
<dbReference type="CDD" id="cd23441">
    <property type="entry name" value="beta-trefoil_Ricin_GALNT14-like"/>
    <property type="match status" value="1"/>
</dbReference>
<evidence type="ECO:0000259" key="4">
    <source>
        <dbReference type="SMART" id="SM00458"/>
    </source>
</evidence>
<dbReference type="OMA" id="MEECNTS"/>
<reference evidence="5" key="2">
    <citation type="submission" date="2021-01" db="UniProtKB">
        <authorList>
            <consortium name="EnsemblMetazoa"/>
        </authorList>
    </citation>
    <scope>IDENTIFICATION</scope>
</reference>
<feature type="domain" description="Ricin B lectin" evidence="4">
    <location>
        <begin position="172"/>
        <end position="295"/>
    </location>
</feature>
<dbReference type="PROSITE" id="PS50231">
    <property type="entry name" value="RICIN_B_LECTIN"/>
    <property type="match status" value="1"/>
</dbReference>
<evidence type="ECO:0000313" key="5">
    <source>
        <dbReference type="EnsemblMetazoa" id="XP_030854979"/>
    </source>
</evidence>
<dbReference type="AlphaFoldDB" id="A0A7M7T5A9"/>
<dbReference type="GeneID" id="100889099"/>
<keyword evidence="2" id="KW-1015">Disulfide bond</keyword>
<dbReference type="RefSeq" id="XP_030854979.1">
    <property type="nucleotide sequence ID" value="XM_030999119.1"/>
</dbReference>
<evidence type="ECO:0000256" key="2">
    <source>
        <dbReference type="ARBA" id="ARBA00023157"/>
    </source>
</evidence>
<evidence type="ECO:0000256" key="3">
    <source>
        <dbReference type="SAM" id="Phobius"/>
    </source>
</evidence>
<dbReference type="Gene3D" id="3.90.550.10">
    <property type="entry name" value="Spore Coat Polysaccharide Biosynthesis Protein SpsA, Chain A"/>
    <property type="match status" value="1"/>
</dbReference>
<dbReference type="KEGG" id="spu:100889099"/>
<protein>
    <recommendedName>
        <fullName evidence="4">Ricin B lectin domain-containing protein</fullName>
    </recommendedName>
</protein>
<dbReference type="Proteomes" id="UP000007110">
    <property type="component" value="Unassembled WGS sequence"/>
</dbReference>
<organism evidence="5 6">
    <name type="scientific">Strongylocentrotus purpuratus</name>
    <name type="common">Purple sea urchin</name>
    <dbReference type="NCBI Taxonomy" id="7668"/>
    <lineage>
        <taxon>Eukaryota</taxon>
        <taxon>Metazoa</taxon>
        <taxon>Echinodermata</taxon>
        <taxon>Eleutherozoa</taxon>
        <taxon>Echinozoa</taxon>
        <taxon>Echinoidea</taxon>
        <taxon>Euechinoidea</taxon>
        <taxon>Echinacea</taxon>
        <taxon>Camarodonta</taxon>
        <taxon>Echinidea</taxon>
        <taxon>Strongylocentrotidae</taxon>
        <taxon>Strongylocentrotus</taxon>
    </lineage>
</organism>
<name>A0A7M7T5A9_STRPU</name>
<dbReference type="InterPro" id="IPR035992">
    <property type="entry name" value="Ricin_B-like_lectins"/>
</dbReference>
<dbReference type="Gene3D" id="2.80.10.50">
    <property type="match status" value="1"/>
</dbReference>
<dbReference type="SMART" id="SM00458">
    <property type="entry name" value="RICIN"/>
    <property type="match status" value="1"/>
</dbReference>
<dbReference type="SUPFAM" id="SSF53448">
    <property type="entry name" value="Nucleotide-diphospho-sugar transferases"/>
    <property type="match status" value="1"/>
</dbReference>
<evidence type="ECO:0000256" key="1">
    <source>
        <dbReference type="ARBA" id="ARBA00022734"/>
    </source>
</evidence>
<keyword evidence="3" id="KW-1133">Transmembrane helix</keyword>
<dbReference type="GO" id="GO:0030246">
    <property type="term" value="F:carbohydrate binding"/>
    <property type="evidence" value="ECO:0007669"/>
    <property type="project" value="UniProtKB-KW"/>
</dbReference>
<dbReference type="InParanoid" id="A0A7M7T5A9"/>
<sequence>MFTRWAVKVLSFDKVGEGTKKRKKKKTRWRLCVTEMTFIIIASYHHNIYFVIFFVCYLHPCLHLAEISFRVWQCGGSLEIIPCSRVGHVFRKKHPYTFPDGNANTYIRNTRRAAEVWMDEFKVLFYNARPSARGKFYGDVSERKELRKQLKCQSFKWYLTNVYPELKIPGPNELVYGQIKQGNTCLDSSPHPTGSAWPPVMARCSKKQKHQSWIITKDDTVEQDATCLTVTSTHVDSRVYISSCLPNDIKQKWTRVDNSLQHTLSKLCLDNQIPDKGLIVKQCNSKSKTQSWFILPSSTLIRGDHSLR</sequence>
<proteinExistence type="predicted"/>
<evidence type="ECO:0000313" key="6">
    <source>
        <dbReference type="Proteomes" id="UP000007110"/>
    </source>
</evidence>
<dbReference type="PANTHER" id="PTHR11675">
    <property type="entry name" value="N-ACETYLGALACTOSAMINYLTRANSFERASE"/>
    <property type="match status" value="1"/>
</dbReference>
<keyword evidence="6" id="KW-1185">Reference proteome</keyword>
<reference evidence="6" key="1">
    <citation type="submission" date="2015-02" db="EMBL/GenBank/DDBJ databases">
        <title>Genome sequencing for Strongylocentrotus purpuratus.</title>
        <authorList>
            <person name="Murali S."/>
            <person name="Liu Y."/>
            <person name="Vee V."/>
            <person name="English A."/>
            <person name="Wang M."/>
            <person name="Skinner E."/>
            <person name="Han Y."/>
            <person name="Muzny D.M."/>
            <person name="Worley K.C."/>
            <person name="Gibbs R.A."/>
        </authorList>
    </citation>
    <scope>NUCLEOTIDE SEQUENCE</scope>
</reference>